<reference evidence="3" key="1">
    <citation type="journal article" date="2019" name="Curr. Biol.">
        <title>Genome Sequence of Striga asiatica Provides Insight into the Evolution of Plant Parasitism.</title>
        <authorList>
            <person name="Yoshida S."/>
            <person name="Kim S."/>
            <person name="Wafula E.K."/>
            <person name="Tanskanen J."/>
            <person name="Kim Y.M."/>
            <person name="Honaas L."/>
            <person name="Yang Z."/>
            <person name="Spallek T."/>
            <person name="Conn C.E."/>
            <person name="Ichihashi Y."/>
            <person name="Cheong K."/>
            <person name="Cui S."/>
            <person name="Der J.P."/>
            <person name="Gundlach H."/>
            <person name="Jiao Y."/>
            <person name="Hori C."/>
            <person name="Ishida J.K."/>
            <person name="Kasahara H."/>
            <person name="Kiba T."/>
            <person name="Kim M.S."/>
            <person name="Koo N."/>
            <person name="Laohavisit A."/>
            <person name="Lee Y.H."/>
            <person name="Lumba S."/>
            <person name="McCourt P."/>
            <person name="Mortimer J.C."/>
            <person name="Mutuku J.M."/>
            <person name="Nomura T."/>
            <person name="Sasaki-Sekimoto Y."/>
            <person name="Seto Y."/>
            <person name="Wang Y."/>
            <person name="Wakatake T."/>
            <person name="Sakakibara H."/>
            <person name="Demura T."/>
            <person name="Yamaguchi S."/>
            <person name="Yoneyama K."/>
            <person name="Manabe R.I."/>
            <person name="Nelson D.C."/>
            <person name="Schulman A.H."/>
            <person name="Timko M.P."/>
            <person name="dePamphilis C.W."/>
            <person name="Choi D."/>
            <person name="Shirasu K."/>
        </authorList>
    </citation>
    <scope>NUCLEOTIDE SEQUENCE [LARGE SCALE GENOMIC DNA]</scope>
    <source>
        <strain evidence="3">cv. UVA1</strain>
    </source>
</reference>
<dbReference type="PANTHER" id="PTHR10953">
    <property type="entry name" value="UBIQUITIN-ACTIVATING ENZYME E1"/>
    <property type="match status" value="1"/>
</dbReference>
<dbReference type="Pfam" id="PF00899">
    <property type="entry name" value="ThiF"/>
    <property type="match status" value="1"/>
</dbReference>
<feature type="non-terminal residue" evidence="2">
    <location>
        <position position="1"/>
    </location>
</feature>
<organism evidence="2 3">
    <name type="scientific">Striga asiatica</name>
    <name type="common">Asiatic witchweed</name>
    <name type="synonym">Buchnera asiatica</name>
    <dbReference type="NCBI Taxonomy" id="4170"/>
    <lineage>
        <taxon>Eukaryota</taxon>
        <taxon>Viridiplantae</taxon>
        <taxon>Streptophyta</taxon>
        <taxon>Embryophyta</taxon>
        <taxon>Tracheophyta</taxon>
        <taxon>Spermatophyta</taxon>
        <taxon>Magnoliopsida</taxon>
        <taxon>eudicotyledons</taxon>
        <taxon>Gunneridae</taxon>
        <taxon>Pentapetalae</taxon>
        <taxon>asterids</taxon>
        <taxon>lamiids</taxon>
        <taxon>Lamiales</taxon>
        <taxon>Orobanchaceae</taxon>
        <taxon>Buchnereae</taxon>
        <taxon>Striga</taxon>
    </lineage>
</organism>
<feature type="domain" description="THIF-type NAD/FAD binding fold" evidence="1">
    <location>
        <begin position="39"/>
        <end position="410"/>
    </location>
</feature>
<dbReference type="GO" id="GO:0031510">
    <property type="term" value="C:SUMO activating enzyme complex"/>
    <property type="evidence" value="ECO:0007669"/>
    <property type="project" value="TreeGrafter"/>
</dbReference>
<dbReference type="EMBL" id="BKCP01007182">
    <property type="protein sequence ID" value="GER45498.1"/>
    <property type="molecule type" value="Genomic_DNA"/>
</dbReference>
<evidence type="ECO:0000313" key="3">
    <source>
        <dbReference type="Proteomes" id="UP000325081"/>
    </source>
</evidence>
<dbReference type="Gene3D" id="3.40.50.720">
    <property type="entry name" value="NAD(P)-binding Rossmann-like Domain"/>
    <property type="match status" value="1"/>
</dbReference>
<proteinExistence type="predicted"/>
<accession>A0A5A7QKQ1</accession>
<dbReference type="PANTHER" id="PTHR10953:SF162">
    <property type="entry name" value="SUMO-ACTIVATING ENZYME SUBUNIT 1"/>
    <property type="match status" value="1"/>
</dbReference>
<keyword evidence="3" id="KW-1185">Reference proteome</keyword>
<evidence type="ECO:0000313" key="2">
    <source>
        <dbReference type="EMBL" id="GER45498.1"/>
    </source>
</evidence>
<gene>
    <name evidence="2" type="ORF">STAS_22448</name>
</gene>
<dbReference type="Proteomes" id="UP000325081">
    <property type="component" value="Unassembled WGS sequence"/>
</dbReference>
<dbReference type="GO" id="GO:0019948">
    <property type="term" value="F:SUMO activating enzyme activity"/>
    <property type="evidence" value="ECO:0007669"/>
    <property type="project" value="TreeGrafter"/>
</dbReference>
<dbReference type="GO" id="GO:0005737">
    <property type="term" value="C:cytoplasm"/>
    <property type="evidence" value="ECO:0007669"/>
    <property type="project" value="TreeGrafter"/>
</dbReference>
<dbReference type="InterPro" id="IPR000594">
    <property type="entry name" value="ThiF_NAD_FAD-bd"/>
</dbReference>
<protein>
    <submittedName>
        <fullName evidence="2">SUMO-activating enzyme 1B</fullName>
    </submittedName>
</protein>
<dbReference type="InterPro" id="IPR035985">
    <property type="entry name" value="Ubiquitin-activating_enz"/>
</dbReference>
<comment type="caution">
    <text evidence="2">The sequence shown here is derived from an EMBL/GenBank/DDBJ whole genome shotgun (WGS) entry which is preliminary data.</text>
</comment>
<dbReference type="SUPFAM" id="SSF69572">
    <property type="entry name" value="Activating enzymes of the ubiquitin-like proteins"/>
    <property type="match status" value="1"/>
</dbReference>
<dbReference type="InterPro" id="IPR045886">
    <property type="entry name" value="ThiF/MoeB/HesA"/>
</dbReference>
<sequence>CYSQSSLTRVFKFQSKQVKFKLRLDMDGEELTEHETALYDRQIRVWGADAQRRLSKSRILVSGLKGTVIEFCKNVVLAGVGSLTLNDDRMVSEDLLSSNFLIPPDENAYAGKSLAELCCDSLKDFNPMVQVSVVKGGPFPFILQMFLACECRDLSSFTVDFFDKFDVVVISSCSLSIKQSVNEKCRKLSKRIAFYTVDCRDSCGEIFVDLQNYIYSKKKCDKNAECLLEYPSFEEAISVPWKSLPRRVSKLYLAMREELSFLTFCANLHGQLCVWTSWKGLLVACLGFNEVMLYWIWLALVQSTDSIIVCSMIERYEELENRSPGDTSAADLPYIQKLKKELCEANSVNESQIPDSLLERLLEGRREFPPVCAVVGGILGQEVIKAISGKGDPLMNFFFFDAMDGKGVIEDISKEKSGKGIIEDISKHTSGDSFVAVV</sequence>
<dbReference type="AlphaFoldDB" id="A0A5A7QKQ1"/>
<dbReference type="GO" id="GO:0016925">
    <property type="term" value="P:protein sumoylation"/>
    <property type="evidence" value="ECO:0007669"/>
    <property type="project" value="TreeGrafter"/>
</dbReference>
<name>A0A5A7QKQ1_STRAF</name>
<dbReference type="OrthoDB" id="1708823at2759"/>
<evidence type="ECO:0000259" key="1">
    <source>
        <dbReference type="Pfam" id="PF00899"/>
    </source>
</evidence>